<feature type="domain" description="DUF306" evidence="2">
    <location>
        <begin position="32"/>
        <end position="132"/>
    </location>
</feature>
<dbReference type="PANTHER" id="PTHR35535:SF2">
    <property type="entry name" value="DUF306 DOMAIN-CONTAINING PROTEIN"/>
    <property type="match status" value="1"/>
</dbReference>
<dbReference type="Pfam" id="PF03724">
    <property type="entry name" value="META"/>
    <property type="match status" value="2"/>
</dbReference>
<keyword evidence="1" id="KW-0732">Signal</keyword>
<proteinExistence type="predicted"/>
<evidence type="ECO:0000313" key="4">
    <source>
        <dbReference type="Proteomes" id="UP000642070"/>
    </source>
</evidence>
<evidence type="ECO:0000259" key="2">
    <source>
        <dbReference type="Pfam" id="PF03724"/>
    </source>
</evidence>
<keyword evidence="4" id="KW-1185">Reference proteome</keyword>
<dbReference type="AlphaFoldDB" id="A0A917WSN2"/>
<dbReference type="InterPro" id="IPR005184">
    <property type="entry name" value="DUF306_Meta_HslJ"/>
</dbReference>
<dbReference type="PANTHER" id="PTHR35535">
    <property type="entry name" value="HEAT SHOCK PROTEIN HSLJ"/>
    <property type="match status" value="1"/>
</dbReference>
<dbReference type="Gene3D" id="2.40.128.270">
    <property type="match status" value="2"/>
</dbReference>
<feature type="chain" id="PRO_5037894671" evidence="1">
    <location>
        <begin position="21"/>
        <end position="254"/>
    </location>
</feature>
<organism evidence="3 4">
    <name type="scientific">Dactylosporangium sucinum</name>
    <dbReference type="NCBI Taxonomy" id="1424081"/>
    <lineage>
        <taxon>Bacteria</taxon>
        <taxon>Bacillati</taxon>
        <taxon>Actinomycetota</taxon>
        <taxon>Actinomycetes</taxon>
        <taxon>Micromonosporales</taxon>
        <taxon>Micromonosporaceae</taxon>
        <taxon>Dactylosporangium</taxon>
    </lineage>
</organism>
<dbReference type="Proteomes" id="UP000642070">
    <property type="component" value="Unassembled WGS sequence"/>
</dbReference>
<dbReference type="InterPro" id="IPR038670">
    <property type="entry name" value="HslJ-like_sf"/>
</dbReference>
<dbReference type="EMBL" id="BMPI01000011">
    <property type="protein sequence ID" value="GGM25497.1"/>
    <property type="molecule type" value="Genomic_DNA"/>
</dbReference>
<evidence type="ECO:0000256" key="1">
    <source>
        <dbReference type="SAM" id="SignalP"/>
    </source>
</evidence>
<reference evidence="3" key="2">
    <citation type="submission" date="2020-09" db="EMBL/GenBank/DDBJ databases">
        <authorList>
            <person name="Sun Q."/>
            <person name="Ohkuma M."/>
        </authorList>
    </citation>
    <scope>NUCLEOTIDE SEQUENCE</scope>
    <source>
        <strain evidence="3">JCM 19831</strain>
    </source>
</reference>
<protein>
    <submittedName>
        <fullName evidence="3">META domain-containing protein</fullName>
    </submittedName>
</protein>
<dbReference type="InterPro" id="IPR053147">
    <property type="entry name" value="Hsp_HslJ-like"/>
</dbReference>
<evidence type="ECO:0000313" key="3">
    <source>
        <dbReference type="EMBL" id="GGM25497.1"/>
    </source>
</evidence>
<feature type="domain" description="DUF306" evidence="2">
    <location>
        <begin position="142"/>
        <end position="246"/>
    </location>
</feature>
<sequence length="254" mass="26591">MRRIAALAGALLALTGCAQARGDETAQRSPWGTTYTATAVTEQGAPKRLADGTTIELRFTTDGRLIARAGCNQLSGRARIDQRQLRVDDLATTEMGCDPARHEQDRWLAAFLEGGPGWRLDGDRLTLDGDGTTVDLVAAANRPLTGVRWVVDTLVEGDVAGSVPAGAEAWLTFGTDGKVSGNGGCNQFGGSYTAKGSTITFTGLASTAMGCLDDRASLESAVLQVLRGEVRWTIDGDHLSLTAPGGTGLRLRAA</sequence>
<name>A0A917WSN2_9ACTN</name>
<dbReference type="RefSeq" id="WP_190250241.1">
    <property type="nucleotide sequence ID" value="NZ_BMPI01000011.1"/>
</dbReference>
<comment type="caution">
    <text evidence="3">The sequence shown here is derived from an EMBL/GenBank/DDBJ whole genome shotgun (WGS) entry which is preliminary data.</text>
</comment>
<feature type="signal peptide" evidence="1">
    <location>
        <begin position="1"/>
        <end position="20"/>
    </location>
</feature>
<dbReference type="PROSITE" id="PS51257">
    <property type="entry name" value="PROKAR_LIPOPROTEIN"/>
    <property type="match status" value="1"/>
</dbReference>
<gene>
    <name evidence="3" type="ORF">GCM10007977_028330</name>
</gene>
<reference evidence="3" key="1">
    <citation type="journal article" date="2014" name="Int. J. Syst. Evol. Microbiol.">
        <title>Complete genome sequence of Corynebacterium casei LMG S-19264T (=DSM 44701T), isolated from a smear-ripened cheese.</title>
        <authorList>
            <consortium name="US DOE Joint Genome Institute (JGI-PGF)"/>
            <person name="Walter F."/>
            <person name="Albersmeier A."/>
            <person name="Kalinowski J."/>
            <person name="Ruckert C."/>
        </authorList>
    </citation>
    <scope>NUCLEOTIDE SEQUENCE</scope>
    <source>
        <strain evidence="3">JCM 19831</strain>
    </source>
</reference>
<accession>A0A917WSN2</accession>